<feature type="transmembrane region" description="Helical" evidence="1">
    <location>
        <begin position="49"/>
        <end position="73"/>
    </location>
</feature>
<dbReference type="AlphaFoldDB" id="A0A2Z3JLK5"/>
<protein>
    <submittedName>
        <fullName evidence="2">DUF456 domain-containing protein</fullName>
    </submittedName>
</protein>
<dbReference type="EMBL" id="CP029494">
    <property type="protein sequence ID" value="AWN23759.1"/>
    <property type="molecule type" value="Genomic_DNA"/>
</dbReference>
<dbReference type="KEGG" id="dez:DKM44_11400"/>
<accession>A0A2Z3JLK5</accession>
<proteinExistence type="predicted"/>
<feature type="transmembrane region" description="Helical" evidence="1">
    <location>
        <begin position="127"/>
        <end position="149"/>
    </location>
</feature>
<keyword evidence="3" id="KW-1185">Reference proteome</keyword>
<dbReference type="Proteomes" id="UP000245368">
    <property type="component" value="Chromosome"/>
</dbReference>
<dbReference type="OrthoDB" id="9808460at2"/>
<dbReference type="RefSeq" id="WP_109827487.1">
    <property type="nucleotide sequence ID" value="NZ_CP029494.1"/>
</dbReference>
<name>A0A2Z3JLK5_9DEIO</name>
<dbReference type="InterPro" id="IPR007403">
    <property type="entry name" value="DUF456"/>
</dbReference>
<keyword evidence="1" id="KW-0812">Transmembrane</keyword>
<evidence type="ECO:0000313" key="2">
    <source>
        <dbReference type="EMBL" id="AWN23759.1"/>
    </source>
</evidence>
<keyword evidence="1" id="KW-0472">Membrane</keyword>
<keyword evidence="1" id="KW-1133">Transmembrane helix</keyword>
<feature type="transmembrane region" description="Helical" evidence="1">
    <location>
        <begin position="85"/>
        <end position="107"/>
    </location>
</feature>
<organism evidence="2 3">
    <name type="scientific">Deinococcus irradiatisoli</name>
    <dbReference type="NCBI Taxonomy" id="2202254"/>
    <lineage>
        <taxon>Bacteria</taxon>
        <taxon>Thermotogati</taxon>
        <taxon>Deinococcota</taxon>
        <taxon>Deinococci</taxon>
        <taxon>Deinococcales</taxon>
        <taxon>Deinococcaceae</taxon>
        <taxon>Deinococcus</taxon>
    </lineage>
</organism>
<evidence type="ECO:0000313" key="3">
    <source>
        <dbReference type="Proteomes" id="UP000245368"/>
    </source>
</evidence>
<dbReference type="PANTHER" id="PTHR39165:SF1">
    <property type="entry name" value="DUF456 DOMAIN-CONTAINING PROTEIN"/>
    <property type="match status" value="1"/>
</dbReference>
<gene>
    <name evidence="2" type="ORF">DKM44_11400</name>
</gene>
<sequence length="163" mass="17322">MNWPFLVFLLAWLLGLVGTFVPAVPATLIIFLGMLAATFLAGFQWWPDLPLLLSFGVITVLISLIDNVASAWGARRFGGGKQAGWGALVGGLVGLFIPFGLLVGPLLGALLAELLLVRRPLLPAMRAAFGTVLGVLGGVAAKFVLHFLIGIYELWRLWSPAGS</sequence>
<reference evidence="2 3" key="1">
    <citation type="submission" date="2018-05" db="EMBL/GenBank/DDBJ databases">
        <title>Complete Genome Sequence of Deinococcus sp. strain 17bor-2.</title>
        <authorList>
            <person name="Srinivasan S."/>
        </authorList>
    </citation>
    <scope>NUCLEOTIDE SEQUENCE [LARGE SCALE GENOMIC DNA]</scope>
    <source>
        <strain evidence="2 3">17bor-2</strain>
    </source>
</reference>
<dbReference type="PANTHER" id="PTHR39165">
    <property type="entry name" value="IG HYPOTHETICAL 17883"/>
    <property type="match status" value="1"/>
</dbReference>
<dbReference type="Pfam" id="PF04306">
    <property type="entry name" value="DUF456"/>
    <property type="match status" value="1"/>
</dbReference>
<evidence type="ECO:0000256" key="1">
    <source>
        <dbReference type="SAM" id="Phobius"/>
    </source>
</evidence>